<dbReference type="InterPro" id="IPR001537">
    <property type="entry name" value="SpoU_MeTrfase"/>
</dbReference>
<feature type="compositionally biased region" description="Low complexity" evidence="3">
    <location>
        <begin position="216"/>
        <end position="232"/>
    </location>
</feature>
<feature type="domain" description="tRNA/rRNA methyltransferase SpoU type" evidence="4">
    <location>
        <begin position="128"/>
        <end position="293"/>
    </location>
</feature>
<dbReference type="GO" id="GO:0032259">
    <property type="term" value="P:methylation"/>
    <property type="evidence" value="ECO:0007669"/>
    <property type="project" value="UniProtKB-KW"/>
</dbReference>
<dbReference type="EMBL" id="LHPF02000007">
    <property type="protein sequence ID" value="PSC73497.1"/>
    <property type="molecule type" value="Genomic_DNA"/>
</dbReference>
<dbReference type="SUPFAM" id="SSF55315">
    <property type="entry name" value="L30e-like"/>
    <property type="match status" value="1"/>
</dbReference>
<evidence type="ECO:0000313" key="6">
    <source>
        <dbReference type="Proteomes" id="UP000239649"/>
    </source>
</evidence>
<comment type="caution">
    <text evidence="5">The sequence shown here is derived from an EMBL/GenBank/DDBJ whole genome shotgun (WGS) entry which is preliminary data.</text>
</comment>
<accession>A0A2P6VHF2</accession>
<feature type="region of interest" description="Disordered" evidence="3">
    <location>
        <begin position="1"/>
        <end position="21"/>
    </location>
</feature>
<evidence type="ECO:0000259" key="4">
    <source>
        <dbReference type="Pfam" id="PF00588"/>
    </source>
</evidence>
<keyword evidence="1 5" id="KW-0489">Methyltransferase</keyword>
<feature type="region of interest" description="Disordered" evidence="3">
    <location>
        <begin position="205"/>
        <end position="232"/>
    </location>
</feature>
<dbReference type="InterPro" id="IPR051259">
    <property type="entry name" value="rRNA_Methyltransferase"/>
</dbReference>
<reference evidence="5 6" key="1">
    <citation type="journal article" date="2018" name="Plant J.">
        <title>Genome sequences of Chlorella sorokiniana UTEX 1602 and Micractinium conductrix SAG 241.80: implications to maltose excretion by a green alga.</title>
        <authorList>
            <person name="Arriola M.B."/>
            <person name="Velmurugan N."/>
            <person name="Zhang Y."/>
            <person name="Plunkett M.H."/>
            <person name="Hondzo H."/>
            <person name="Barney B.M."/>
        </authorList>
    </citation>
    <scope>NUCLEOTIDE SEQUENCE [LARGE SCALE GENOMIC DNA]</scope>
    <source>
        <strain evidence="5 6">SAG 241.80</strain>
    </source>
</reference>
<dbReference type="PANTHER" id="PTHR43191:SF2">
    <property type="entry name" value="RRNA METHYLTRANSFERASE 3, MITOCHONDRIAL"/>
    <property type="match status" value="1"/>
</dbReference>
<protein>
    <submittedName>
        <fullName evidence="5">rRNA methyltransferase mitochondrial</fullName>
    </submittedName>
</protein>
<dbReference type="InterPro" id="IPR029028">
    <property type="entry name" value="Alpha/beta_knot_MTases"/>
</dbReference>
<dbReference type="CDD" id="cd18095">
    <property type="entry name" value="SpoU-like_rRNA-MTase"/>
    <property type="match status" value="1"/>
</dbReference>
<evidence type="ECO:0000256" key="2">
    <source>
        <dbReference type="ARBA" id="ARBA00022679"/>
    </source>
</evidence>
<dbReference type="Gene3D" id="3.30.1330.30">
    <property type="match status" value="1"/>
</dbReference>
<dbReference type="GO" id="GO:0008173">
    <property type="term" value="F:RNA methyltransferase activity"/>
    <property type="evidence" value="ECO:0007669"/>
    <property type="project" value="InterPro"/>
</dbReference>
<evidence type="ECO:0000256" key="3">
    <source>
        <dbReference type="SAM" id="MobiDB-lite"/>
    </source>
</evidence>
<dbReference type="Proteomes" id="UP000239649">
    <property type="component" value="Unassembled WGS sequence"/>
</dbReference>
<evidence type="ECO:0000256" key="1">
    <source>
        <dbReference type="ARBA" id="ARBA00022603"/>
    </source>
</evidence>
<dbReference type="STRING" id="554055.A0A2P6VHF2"/>
<dbReference type="AlphaFoldDB" id="A0A2P6VHF2"/>
<dbReference type="InterPro" id="IPR029026">
    <property type="entry name" value="tRNA_m1G_MTases_N"/>
</dbReference>
<dbReference type="InterPro" id="IPR029064">
    <property type="entry name" value="Ribosomal_eL30-like_sf"/>
</dbReference>
<dbReference type="GO" id="GO:0006396">
    <property type="term" value="P:RNA processing"/>
    <property type="evidence" value="ECO:0007669"/>
    <property type="project" value="InterPro"/>
</dbReference>
<keyword evidence="2" id="KW-0808">Transferase</keyword>
<dbReference type="Pfam" id="PF00588">
    <property type="entry name" value="SpoU_methylase"/>
    <property type="match status" value="1"/>
</dbReference>
<dbReference type="GO" id="GO:0003723">
    <property type="term" value="F:RNA binding"/>
    <property type="evidence" value="ECO:0007669"/>
    <property type="project" value="InterPro"/>
</dbReference>
<sequence length="313" mass="31997">MSRLPMYPAAQAPPPLTITSPSNPAVKHCVKLRSSGSYRRQQGSVLLVGQDLVLEVAATGRTQVRALVGLEGAELPELATERRVAVSEAVMKKLAGLESVSRATLAAEVALPPTADLLAAPAGTLSRVLALDGVQDPGNLGTLLRSAAALGWQAVVLLPGCCDPWNDKALKASRGAPFRLPVAQCSLEEWEQLVAAQGLVALAAEPDRGGAGGPGQQHAQQQRQQQEQRQVAAAGGLADTAARLAALRVCLCLGAEGQGVSPGVRQLCRTVSIPQAAGQMESLNAAAAGAALMFALSAGAAPLLAELAAVGEE</sequence>
<gene>
    <name evidence="5" type="ORF">C2E20_3407</name>
</gene>
<dbReference type="PANTHER" id="PTHR43191">
    <property type="entry name" value="RRNA METHYLTRANSFERASE 3"/>
    <property type="match status" value="1"/>
</dbReference>
<dbReference type="SUPFAM" id="SSF75217">
    <property type="entry name" value="alpha/beta knot"/>
    <property type="match status" value="1"/>
</dbReference>
<name>A0A2P6VHF2_9CHLO</name>
<keyword evidence="6" id="KW-1185">Reference proteome</keyword>
<dbReference type="OrthoDB" id="270651at2759"/>
<proteinExistence type="predicted"/>
<organism evidence="5 6">
    <name type="scientific">Micractinium conductrix</name>
    <dbReference type="NCBI Taxonomy" id="554055"/>
    <lineage>
        <taxon>Eukaryota</taxon>
        <taxon>Viridiplantae</taxon>
        <taxon>Chlorophyta</taxon>
        <taxon>core chlorophytes</taxon>
        <taxon>Trebouxiophyceae</taxon>
        <taxon>Chlorellales</taxon>
        <taxon>Chlorellaceae</taxon>
        <taxon>Chlorella clade</taxon>
        <taxon>Micractinium</taxon>
    </lineage>
</organism>
<dbReference type="Gene3D" id="3.40.1280.10">
    <property type="match status" value="1"/>
</dbReference>
<evidence type="ECO:0000313" key="5">
    <source>
        <dbReference type="EMBL" id="PSC73497.1"/>
    </source>
</evidence>